<keyword evidence="4" id="KW-1185">Reference proteome</keyword>
<dbReference type="InterPro" id="IPR051122">
    <property type="entry name" value="SDR_DHRS6-like"/>
</dbReference>
<evidence type="ECO:0000313" key="4">
    <source>
        <dbReference type="Proteomes" id="UP000005442"/>
    </source>
</evidence>
<dbReference type="CDD" id="cd05233">
    <property type="entry name" value="SDR_c"/>
    <property type="match status" value="1"/>
</dbReference>
<gene>
    <name evidence="3" type="ordered locus">MycrhN_2936</name>
</gene>
<dbReference type="GO" id="GO:0016491">
    <property type="term" value="F:oxidoreductase activity"/>
    <property type="evidence" value="ECO:0007669"/>
    <property type="project" value="UniProtKB-KW"/>
</dbReference>
<dbReference type="PRINTS" id="PR00081">
    <property type="entry name" value="GDHRDH"/>
</dbReference>
<dbReference type="PROSITE" id="PS00061">
    <property type="entry name" value="ADH_SHORT"/>
    <property type="match status" value="1"/>
</dbReference>
<dbReference type="InterPro" id="IPR002347">
    <property type="entry name" value="SDR_fam"/>
</dbReference>
<dbReference type="Gene3D" id="3.40.50.720">
    <property type="entry name" value="NAD(P)-binding Rossmann-like Domain"/>
    <property type="match status" value="1"/>
</dbReference>
<dbReference type="PANTHER" id="PTHR43477:SF1">
    <property type="entry name" value="DIHYDROANTICAPSIN 7-DEHYDROGENASE"/>
    <property type="match status" value="1"/>
</dbReference>
<evidence type="ECO:0000256" key="2">
    <source>
        <dbReference type="ARBA" id="ARBA00023002"/>
    </source>
</evidence>
<dbReference type="AlphaFoldDB" id="G8RJC2"/>
<sequence length="257" mass="25664">MTGRLQGKIALISGAGSGIGRAAAQQFAAEGAKVAVLDLSADAAKETADIVASTGGTAIAVIANVSVAAEVNAAVEEAVAQLGAINVLYNNAGVDSTGSIDVAEESDWDRCFNVNAKGTYLLSRAVIPHMEATGGGSIVNQGSVAALVAVPNFAAYCAAKGAVVSLTRSMAIDCAPKGIRVNAICPGTVFTPLMEPMLRARGGGDLEAGLAKTIAKYPIGRLGTTEDIAAVALFLSSDDSGFMTGSIVTADGGMTAQ</sequence>
<dbReference type="EMBL" id="CP003169">
    <property type="protein sequence ID" value="AEV73492.1"/>
    <property type="molecule type" value="Genomic_DNA"/>
</dbReference>
<dbReference type="KEGG" id="mrh:MycrhN_2936"/>
<dbReference type="SUPFAM" id="SSF51735">
    <property type="entry name" value="NAD(P)-binding Rossmann-fold domains"/>
    <property type="match status" value="1"/>
</dbReference>
<reference evidence="3 4" key="1">
    <citation type="submission" date="2011-12" db="EMBL/GenBank/DDBJ databases">
        <title>Complete sequence of Mycobacterium rhodesiae NBB3.</title>
        <authorList>
            <consortium name="US DOE Joint Genome Institute"/>
            <person name="Lucas S."/>
            <person name="Han J."/>
            <person name="Lapidus A."/>
            <person name="Cheng J.-F."/>
            <person name="Goodwin L."/>
            <person name="Pitluck S."/>
            <person name="Peters L."/>
            <person name="Mikhailova N."/>
            <person name="Gu W."/>
            <person name="Detter J.C."/>
            <person name="Han C."/>
            <person name="Tapia R."/>
            <person name="Land M."/>
            <person name="Hauser L."/>
            <person name="Kyrpides N."/>
            <person name="Ivanova N."/>
            <person name="Pagani I."/>
            <person name="Mattes T."/>
            <person name="Holmes A."/>
            <person name="Rutledge P."/>
            <person name="Paulsen I."/>
            <person name="Coleman N."/>
            <person name="Woyke T."/>
        </authorList>
    </citation>
    <scope>NUCLEOTIDE SEQUENCE [LARGE SCALE GENOMIC DNA]</scope>
    <source>
        <strain evidence="3 4">NBB3</strain>
    </source>
</reference>
<dbReference type="PRINTS" id="PR00080">
    <property type="entry name" value="SDRFAMILY"/>
</dbReference>
<dbReference type="PATRIC" id="fig|710685.3.peg.2928"/>
<dbReference type="InterPro" id="IPR036291">
    <property type="entry name" value="NAD(P)-bd_dom_sf"/>
</dbReference>
<organism evidence="3 4">
    <name type="scientific">Mycolicibacterium rhodesiae (strain NBB3)</name>
    <name type="common">Mycobacterium rhodesiae</name>
    <dbReference type="NCBI Taxonomy" id="710685"/>
    <lineage>
        <taxon>Bacteria</taxon>
        <taxon>Bacillati</taxon>
        <taxon>Actinomycetota</taxon>
        <taxon>Actinomycetes</taxon>
        <taxon>Mycobacteriales</taxon>
        <taxon>Mycobacteriaceae</taxon>
        <taxon>Mycolicibacterium</taxon>
    </lineage>
</organism>
<dbReference type="Pfam" id="PF13561">
    <property type="entry name" value="adh_short_C2"/>
    <property type="match status" value="1"/>
</dbReference>
<name>G8RJC2_MYCRN</name>
<keyword evidence="2" id="KW-0560">Oxidoreductase</keyword>
<evidence type="ECO:0000256" key="1">
    <source>
        <dbReference type="ARBA" id="ARBA00006484"/>
    </source>
</evidence>
<protein>
    <recommendedName>
        <fullName evidence="5">Short-chain dehydrogenase</fullName>
    </recommendedName>
</protein>
<dbReference type="STRING" id="710685.MycrhN_2936"/>
<dbReference type="FunFam" id="3.40.50.720:FF:000084">
    <property type="entry name" value="Short-chain dehydrogenase reductase"/>
    <property type="match status" value="1"/>
</dbReference>
<dbReference type="RefSeq" id="WP_006247385.1">
    <property type="nucleotide sequence ID" value="NC_016604.1"/>
</dbReference>
<accession>G8RJC2</accession>
<evidence type="ECO:0000313" key="3">
    <source>
        <dbReference type="EMBL" id="AEV73492.1"/>
    </source>
</evidence>
<proteinExistence type="inferred from homology"/>
<dbReference type="PANTHER" id="PTHR43477">
    <property type="entry name" value="DIHYDROANTICAPSIN 7-DEHYDROGENASE"/>
    <property type="match status" value="1"/>
</dbReference>
<dbReference type="HOGENOM" id="CLU_010194_1_3_11"/>
<dbReference type="NCBIfam" id="NF005559">
    <property type="entry name" value="PRK07231.1"/>
    <property type="match status" value="1"/>
</dbReference>
<evidence type="ECO:0008006" key="5">
    <source>
        <dbReference type="Google" id="ProtNLM"/>
    </source>
</evidence>
<comment type="similarity">
    <text evidence="1">Belongs to the short-chain dehydrogenases/reductases (SDR) family.</text>
</comment>
<dbReference type="InterPro" id="IPR020904">
    <property type="entry name" value="Sc_DH/Rdtase_CS"/>
</dbReference>
<dbReference type="OrthoDB" id="7064009at2"/>
<dbReference type="Proteomes" id="UP000005442">
    <property type="component" value="Chromosome"/>
</dbReference>
<dbReference type="eggNOG" id="COG1028">
    <property type="taxonomic scope" value="Bacteria"/>
</dbReference>